<sequence>MNNSLSLPTQINMITTLDVSLHIFPFIHYTFNDLNNYIVKLEPSPLASLNDVDTLIQFAQKWAKRYGYALTKKNSHQGKNVYLSCDQYGEYINLKGPTQRQSTTKNVDAGLGSEALFLL</sequence>
<evidence type="ECO:0000313" key="1">
    <source>
        <dbReference type="EMBL" id="MBW0525985.1"/>
    </source>
</evidence>
<gene>
    <name evidence="1" type="ORF">O181_065700</name>
</gene>
<comment type="caution">
    <text evidence="1">The sequence shown here is derived from an EMBL/GenBank/DDBJ whole genome shotgun (WGS) entry which is preliminary data.</text>
</comment>
<name>A0A9Q3I4C7_9BASI</name>
<evidence type="ECO:0000313" key="2">
    <source>
        <dbReference type="Proteomes" id="UP000765509"/>
    </source>
</evidence>
<dbReference type="EMBL" id="AVOT02032236">
    <property type="protein sequence ID" value="MBW0525985.1"/>
    <property type="molecule type" value="Genomic_DNA"/>
</dbReference>
<proteinExistence type="predicted"/>
<keyword evidence="2" id="KW-1185">Reference proteome</keyword>
<dbReference type="Proteomes" id="UP000765509">
    <property type="component" value="Unassembled WGS sequence"/>
</dbReference>
<dbReference type="OrthoDB" id="2506563at2759"/>
<organism evidence="1 2">
    <name type="scientific">Austropuccinia psidii MF-1</name>
    <dbReference type="NCBI Taxonomy" id="1389203"/>
    <lineage>
        <taxon>Eukaryota</taxon>
        <taxon>Fungi</taxon>
        <taxon>Dikarya</taxon>
        <taxon>Basidiomycota</taxon>
        <taxon>Pucciniomycotina</taxon>
        <taxon>Pucciniomycetes</taxon>
        <taxon>Pucciniales</taxon>
        <taxon>Sphaerophragmiaceae</taxon>
        <taxon>Austropuccinia</taxon>
    </lineage>
</organism>
<accession>A0A9Q3I4C7</accession>
<dbReference type="AlphaFoldDB" id="A0A9Q3I4C7"/>
<protein>
    <submittedName>
        <fullName evidence="1">Uncharacterized protein</fullName>
    </submittedName>
</protein>
<reference evidence="1" key="1">
    <citation type="submission" date="2021-03" db="EMBL/GenBank/DDBJ databases">
        <title>Draft genome sequence of rust myrtle Austropuccinia psidii MF-1, a brazilian biotype.</title>
        <authorList>
            <person name="Quecine M.C."/>
            <person name="Pachon D.M.R."/>
            <person name="Bonatelli M.L."/>
            <person name="Correr F.H."/>
            <person name="Franceschini L.M."/>
            <person name="Leite T.F."/>
            <person name="Margarido G.R.A."/>
            <person name="Almeida C.A."/>
            <person name="Ferrarezi J.A."/>
            <person name="Labate C.A."/>
        </authorList>
    </citation>
    <scope>NUCLEOTIDE SEQUENCE</scope>
    <source>
        <strain evidence="1">MF-1</strain>
    </source>
</reference>